<keyword evidence="2" id="KW-1185">Reference proteome</keyword>
<name>A0A9D4JAE7_DREPO</name>
<accession>A0A9D4JAE7</accession>
<evidence type="ECO:0000313" key="2">
    <source>
        <dbReference type="Proteomes" id="UP000828390"/>
    </source>
</evidence>
<reference evidence="1" key="1">
    <citation type="journal article" date="2019" name="bioRxiv">
        <title>The Genome of the Zebra Mussel, Dreissena polymorpha: A Resource for Invasive Species Research.</title>
        <authorList>
            <person name="McCartney M.A."/>
            <person name="Auch B."/>
            <person name="Kono T."/>
            <person name="Mallez S."/>
            <person name="Zhang Y."/>
            <person name="Obille A."/>
            <person name="Becker A."/>
            <person name="Abrahante J.E."/>
            <person name="Garbe J."/>
            <person name="Badalamenti J.P."/>
            <person name="Herman A."/>
            <person name="Mangelson H."/>
            <person name="Liachko I."/>
            <person name="Sullivan S."/>
            <person name="Sone E.D."/>
            <person name="Koren S."/>
            <person name="Silverstein K.A.T."/>
            <person name="Beckman K.B."/>
            <person name="Gohl D.M."/>
        </authorList>
    </citation>
    <scope>NUCLEOTIDE SEQUENCE</scope>
    <source>
        <strain evidence="1">Duluth1</strain>
        <tissue evidence="1">Whole animal</tissue>
    </source>
</reference>
<dbReference type="Proteomes" id="UP000828390">
    <property type="component" value="Unassembled WGS sequence"/>
</dbReference>
<dbReference type="AlphaFoldDB" id="A0A9D4JAE7"/>
<dbReference type="Gene3D" id="2.60.120.40">
    <property type="match status" value="1"/>
</dbReference>
<gene>
    <name evidence="1" type="ORF">DPMN_134099</name>
</gene>
<organism evidence="1 2">
    <name type="scientific">Dreissena polymorpha</name>
    <name type="common">Zebra mussel</name>
    <name type="synonym">Mytilus polymorpha</name>
    <dbReference type="NCBI Taxonomy" id="45954"/>
    <lineage>
        <taxon>Eukaryota</taxon>
        <taxon>Metazoa</taxon>
        <taxon>Spiralia</taxon>
        <taxon>Lophotrochozoa</taxon>
        <taxon>Mollusca</taxon>
        <taxon>Bivalvia</taxon>
        <taxon>Autobranchia</taxon>
        <taxon>Heteroconchia</taxon>
        <taxon>Euheterodonta</taxon>
        <taxon>Imparidentia</taxon>
        <taxon>Neoheterodontei</taxon>
        <taxon>Myida</taxon>
        <taxon>Dreissenoidea</taxon>
        <taxon>Dreissenidae</taxon>
        <taxon>Dreissena</taxon>
    </lineage>
</organism>
<protein>
    <submittedName>
        <fullName evidence="1">Uncharacterized protein</fullName>
    </submittedName>
</protein>
<sequence>MSALPLTPLSWLVDTVHLLAFSPSSQWPLRILSNNYDVRWSLDALCDPKKNDVPLSTIYVSGANGHQWDSASSTVNVAMVKGDTVTVRHMDDDHLVARSFYGGQSTFIRFPLQQHGHELSVAPIMG</sequence>
<dbReference type="InterPro" id="IPR008983">
    <property type="entry name" value="Tumour_necrosis_fac-like_dom"/>
</dbReference>
<evidence type="ECO:0000313" key="1">
    <source>
        <dbReference type="EMBL" id="KAH3805791.1"/>
    </source>
</evidence>
<reference evidence="1" key="2">
    <citation type="submission" date="2020-11" db="EMBL/GenBank/DDBJ databases">
        <authorList>
            <person name="McCartney M.A."/>
            <person name="Auch B."/>
            <person name="Kono T."/>
            <person name="Mallez S."/>
            <person name="Becker A."/>
            <person name="Gohl D.M."/>
            <person name="Silverstein K.A.T."/>
            <person name="Koren S."/>
            <person name="Bechman K.B."/>
            <person name="Herman A."/>
            <person name="Abrahante J.E."/>
            <person name="Garbe J."/>
        </authorList>
    </citation>
    <scope>NUCLEOTIDE SEQUENCE</scope>
    <source>
        <strain evidence="1">Duluth1</strain>
        <tissue evidence="1">Whole animal</tissue>
    </source>
</reference>
<comment type="caution">
    <text evidence="1">The sequence shown here is derived from an EMBL/GenBank/DDBJ whole genome shotgun (WGS) entry which is preliminary data.</text>
</comment>
<dbReference type="EMBL" id="JAIWYP010000006">
    <property type="protein sequence ID" value="KAH3805791.1"/>
    <property type="molecule type" value="Genomic_DNA"/>
</dbReference>
<proteinExistence type="predicted"/>